<evidence type="ECO:0000313" key="3">
    <source>
        <dbReference type="EMBL" id="QCD79069.1"/>
    </source>
</evidence>
<evidence type="ECO:0000313" key="4">
    <source>
        <dbReference type="Proteomes" id="UP000501690"/>
    </source>
</evidence>
<dbReference type="InterPro" id="IPR058331">
    <property type="entry name" value="DUF8018"/>
</dbReference>
<gene>
    <name evidence="3" type="ORF">DEO72_LG1g2707</name>
</gene>
<reference evidence="3 4" key="1">
    <citation type="submission" date="2019-04" db="EMBL/GenBank/DDBJ databases">
        <title>An improved genome assembly and genetic linkage map for asparagus bean, Vigna unguiculata ssp. sesquipedialis.</title>
        <authorList>
            <person name="Xia Q."/>
            <person name="Zhang R."/>
            <person name="Dong Y."/>
        </authorList>
    </citation>
    <scope>NUCLEOTIDE SEQUENCE [LARGE SCALE GENOMIC DNA]</scope>
    <source>
        <tissue evidence="3">Leaf</tissue>
    </source>
</reference>
<dbReference type="PANTHER" id="PTHR35289">
    <property type="entry name" value="TRANSMEMBRANE PROTEIN"/>
    <property type="match status" value="1"/>
</dbReference>
<dbReference type="Pfam" id="PF26057">
    <property type="entry name" value="DUF8018"/>
    <property type="match status" value="1"/>
</dbReference>
<dbReference type="Proteomes" id="UP000501690">
    <property type="component" value="Linkage Group LG1"/>
</dbReference>
<dbReference type="InterPro" id="IPR052694">
    <property type="entry name" value="Mt_uS3-like"/>
</dbReference>
<proteinExistence type="predicted"/>
<keyword evidence="4" id="KW-1185">Reference proteome</keyword>
<evidence type="ECO:0000256" key="1">
    <source>
        <dbReference type="SAM" id="MobiDB-lite"/>
    </source>
</evidence>
<evidence type="ECO:0000259" key="2">
    <source>
        <dbReference type="Pfam" id="PF26057"/>
    </source>
</evidence>
<protein>
    <submittedName>
        <fullName evidence="3">NADH dehydrogenase I subunit 2</fullName>
    </submittedName>
</protein>
<feature type="compositionally biased region" description="Low complexity" evidence="1">
    <location>
        <begin position="1"/>
        <end position="16"/>
    </location>
</feature>
<dbReference type="AlphaFoldDB" id="A0A4D6KUW9"/>
<dbReference type="PANTHER" id="PTHR35289:SF1">
    <property type="entry name" value="ATP SYNTHASE 9 MITOCHONDRIAL-RELATED"/>
    <property type="match status" value="1"/>
</dbReference>
<name>A0A4D6KUW9_VIGUN</name>
<feature type="region of interest" description="Disordered" evidence="1">
    <location>
        <begin position="1"/>
        <end position="46"/>
    </location>
</feature>
<feature type="domain" description="DUF8018" evidence="2">
    <location>
        <begin position="53"/>
        <end position="92"/>
    </location>
</feature>
<accession>A0A4D6KUW9</accession>
<dbReference type="EMBL" id="CP039345">
    <property type="protein sequence ID" value="QCD79069.1"/>
    <property type="molecule type" value="Genomic_DNA"/>
</dbReference>
<sequence>MVEDSASSGRSISTSSVNQPLPGEQAMGPANPVASGEAEAGPSHVVPFPYDEEEVIGGDSVRSIQNRLLAKYDSPSAHEITMARIEAEDLMERLGNASLIEDWRGEVEWKKRLGMDLGVFVRAVCGESRTYAKILTGYEITGARSSGIFMGILSIAVGSLFKITAVPFRAAVERTAAYRCVVTQDKHAARLLAGRIEVLFRSTVHPVKCKKHSRITQRTLLVCFLPARKEERQAVQKKNRLEVRGPLVPYPTPEPAAFAPSKTALVLSPFRLLLCFVPIESKAKQKWVRMPTLPTERERTLFRFRVYGLDSVSVTPSFLLSRDALVTGKRFQRRPSRVSGCFLD</sequence>
<organism evidence="3 4">
    <name type="scientific">Vigna unguiculata</name>
    <name type="common">Cowpea</name>
    <dbReference type="NCBI Taxonomy" id="3917"/>
    <lineage>
        <taxon>Eukaryota</taxon>
        <taxon>Viridiplantae</taxon>
        <taxon>Streptophyta</taxon>
        <taxon>Embryophyta</taxon>
        <taxon>Tracheophyta</taxon>
        <taxon>Spermatophyta</taxon>
        <taxon>Magnoliopsida</taxon>
        <taxon>eudicotyledons</taxon>
        <taxon>Gunneridae</taxon>
        <taxon>Pentapetalae</taxon>
        <taxon>rosids</taxon>
        <taxon>fabids</taxon>
        <taxon>Fabales</taxon>
        <taxon>Fabaceae</taxon>
        <taxon>Papilionoideae</taxon>
        <taxon>50 kb inversion clade</taxon>
        <taxon>NPAAA clade</taxon>
        <taxon>indigoferoid/millettioid clade</taxon>
        <taxon>Phaseoleae</taxon>
        <taxon>Vigna</taxon>
    </lineage>
</organism>